<dbReference type="Pfam" id="PF03055">
    <property type="entry name" value="RPE65"/>
    <property type="match status" value="1"/>
</dbReference>
<dbReference type="SMR" id="A0A8A6NJE9"/>
<comment type="similarity">
    <text evidence="1">Belongs to the carotenoid oxygenase family.</text>
</comment>
<feature type="binding site" evidence="5">
    <location>
        <position position="76"/>
    </location>
    <ligand>
        <name>Fe cation</name>
        <dbReference type="ChEBI" id="CHEBI:24875"/>
        <note>catalytic</note>
    </ligand>
</feature>
<dbReference type="PANTHER" id="PTHR10543">
    <property type="entry name" value="BETA-CAROTENE DIOXYGENASE"/>
    <property type="match status" value="1"/>
</dbReference>
<reference evidence="6" key="1">
    <citation type="submission" date="2020-03" db="EMBL/GenBank/DDBJ databases">
        <title>The study on green and red color morph of marine polychaete Perinereis aibuhitensis.</title>
        <authorList>
            <person name="Huang Y."/>
        </authorList>
    </citation>
    <scope>NUCLEOTIDE SEQUENCE</scope>
</reference>
<accession>A0A8A6NJE9</accession>
<keyword evidence="4 5" id="KW-0408">Iron</keyword>
<dbReference type="InterPro" id="IPR004294">
    <property type="entry name" value="Carotenoid_Oase"/>
</dbReference>
<evidence type="ECO:0000313" key="6">
    <source>
        <dbReference type="EMBL" id="QTJ24582.1"/>
    </source>
</evidence>
<dbReference type="GO" id="GO:0010436">
    <property type="term" value="F:carotenoid dioxygenase activity"/>
    <property type="evidence" value="ECO:0007669"/>
    <property type="project" value="TreeGrafter"/>
</dbReference>
<evidence type="ECO:0000256" key="4">
    <source>
        <dbReference type="ARBA" id="ARBA00023004"/>
    </source>
</evidence>
<dbReference type="GO" id="GO:0003834">
    <property type="term" value="F:beta-carotene 15,15'-dioxygenase activity"/>
    <property type="evidence" value="ECO:0007669"/>
    <property type="project" value="TreeGrafter"/>
</dbReference>
<keyword evidence="2 5" id="KW-0479">Metal-binding</keyword>
<protein>
    <submittedName>
        <fullName evidence="6">Beta-carotene</fullName>
    </submittedName>
</protein>
<dbReference type="GO" id="GO:0042574">
    <property type="term" value="P:retinal metabolic process"/>
    <property type="evidence" value="ECO:0007669"/>
    <property type="project" value="TreeGrafter"/>
</dbReference>
<name>A0A8A6NJE9_PERAI</name>
<feature type="binding site" evidence="5">
    <location>
        <position position="194"/>
    </location>
    <ligand>
        <name>Fe cation</name>
        <dbReference type="ChEBI" id="CHEBI:24875"/>
        <note>catalytic</note>
    </ligand>
</feature>
<organism evidence="6">
    <name type="scientific">Perinereis aibuhitensis</name>
    <name type="common">Korean lugworm</name>
    <name type="synonym">Nereis aibuhitensis</name>
    <dbReference type="NCBI Taxonomy" id="126650"/>
    <lineage>
        <taxon>Eukaryota</taxon>
        <taxon>Metazoa</taxon>
        <taxon>Spiralia</taxon>
        <taxon>Lophotrochozoa</taxon>
        <taxon>Annelida</taxon>
        <taxon>Polychaeta</taxon>
        <taxon>Errantia</taxon>
        <taxon>Phyllodocida</taxon>
        <taxon>Nereididae</taxon>
        <taxon>Perinereis</taxon>
    </lineage>
</organism>
<proteinExistence type="evidence at transcript level"/>
<keyword evidence="3" id="KW-0560">Oxidoreductase</keyword>
<evidence type="ECO:0000256" key="2">
    <source>
        <dbReference type="ARBA" id="ARBA00022723"/>
    </source>
</evidence>
<sequence length="389" mass="44343">MPPEPPFGWFKKLRQISNGLDNVNINVHKVGGSYIYLSDIWKIYVAKPPGLWGVSPLVPPTTGVGLMDKFLLSSSHPLPVDSNDPKGPLLNIYALPMFGGHVIHLCKVTSPTEREFFAQVSLGPLPYIHSFGATRKYVILFGHPLYVDPYLMLQKQAAVESLSWKPQDGSTIYIVHRESGKVQTFKTDSYVVTHHVNAYETDLGKIVADFVTFPDPTPFMMFKMKIMTNSTARNEVKSHKSRIRRFIFDLQNNVVKQVTTLNFTGLANRLELPVINEKFRYRSYCYVYGVTFQSDDINFSDFRLVKRDLCMGRDLWWGKPGFYPSEPWFLPRPGATEEDDGLLFCSILDGNKKLSYLSVFDGKTLKEVSKSYLPTFIPFLLHGRFFPSI</sequence>
<dbReference type="GO" id="GO:0046872">
    <property type="term" value="F:metal ion binding"/>
    <property type="evidence" value="ECO:0007669"/>
    <property type="project" value="UniProtKB-KW"/>
</dbReference>
<dbReference type="GO" id="GO:0016121">
    <property type="term" value="P:carotene catabolic process"/>
    <property type="evidence" value="ECO:0007669"/>
    <property type="project" value="TreeGrafter"/>
</dbReference>
<comment type="cofactor">
    <cofactor evidence="5">
        <name>Fe(2+)</name>
        <dbReference type="ChEBI" id="CHEBI:29033"/>
    </cofactor>
    <text evidence="5">Binds 1 Fe(2+) ion per subunit.</text>
</comment>
<evidence type="ECO:0000256" key="1">
    <source>
        <dbReference type="ARBA" id="ARBA00006787"/>
    </source>
</evidence>
<dbReference type="AlphaFoldDB" id="A0A8A6NJE9"/>
<feature type="binding site" evidence="5">
    <location>
        <position position="129"/>
    </location>
    <ligand>
        <name>Fe cation</name>
        <dbReference type="ChEBI" id="CHEBI:24875"/>
        <note>catalytic</note>
    </ligand>
</feature>
<evidence type="ECO:0000256" key="5">
    <source>
        <dbReference type="PIRSR" id="PIRSR604294-1"/>
    </source>
</evidence>
<feature type="binding site" evidence="5">
    <location>
        <position position="382"/>
    </location>
    <ligand>
        <name>Fe cation</name>
        <dbReference type="ChEBI" id="CHEBI:24875"/>
        <note>catalytic</note>
    </ligand>
</feature>
<dbReference type="EMBL" id="MT270412">
    <property type="protein sequence ID" value="QTJ24582.1"/>
    <property type="molecule type" value="mRNA"/>
</dbReference>
<evidence type="ECO:0000256" key="3">
    <source>
        <dbReference type="ARBA" id="ARBA00023002"/>
    </source>
</evidence>
<dbReference type="PANTHER" id="PTHR10543:SF24">
    <property type="entry name" value="CAROTENOID ISOMEROOXYGENASE"/>
    <property type="match status" value="1"/>
</dbReference>